<protein>
    <submittedName>
        <fullName evidence="2">Uncharacterized membrane protein YvlD (DUF360 family)</fullName>
    </submittedName>
</protein>
<sequence>MPYINHLIRFLVSAFILLLVGYLVPGFSIRGFGTAILAAAVITAIGWIAEAFLGREISPYGRGLVGFLSTALIIYITKFIVPGVSVTIIGALLAALLMGIIDLFLPSRSRFWRANRPK</sequence>
<keyword evidence="1" id="KW-0812">Transmembrane</keyword>
<proteinExistence type="predicted"/>
<feature type="transmembrane region" description="Helical" evidence="1">
    <location>
        <begin position="31"/>
        <end position="53"/>
    </location>
</feature>
<reference evidence="2 3" key="1">
    <citation type="submission" date="2021-03" db="EMBL/GenBank/DDBJ databases">
        <title>Genomic Encyclopedia of Type Strains, Phase IV (KMG-IV): sequencing the most valuable type-strain genomes for metagenomic binning, comparative biology and taxonomic classification.</title>
        <authorList>
            <person name="Goeker M."/>
        </authorList>
    </citation>
    <scope>NUCLEOTIDE SEQUENCE [LARGE SCALE GENOMIC DNA]</scope>
    <source>
        <strain evidence="2 3">DSM 24738</strain>
    </source>
</reference>
<dbReference type="PANTHER" id="PTHR37309:SF1">
    <property type="entry name" value="SLR0284 PROTEIN"/>
    <property type="match status" value="1"/>
</dbReference>
<dbReference type="Pfam" id="PF04020">
    <property type="entry name" value="Phage_holin_4_2"/>
    <property type="match status" value="1"/>
</dbReference>
<feature type="transmembrane region" description="Helical" evidence="1">
    <location>
        <begin position="7"/>
        <end position="25"/>
    </location>
</feature>
<dbReference type="RefSeq" id="WP_209808260.1">
    <property type="nucleotide sequence ID" value="NZ_JAGGKT010000001.1"/>
</dbReference>
<accession>A0ABS4GJA8</accession>
<keyword evidence="3" id="KW-1185">Reference proteome</keyword>
<dbReference type="EMBL" id="JAGGKT010000001">
    <property type="protein sequence ID" value="MBP1930344.1"/>
    <property type="molecule type" value="Genomic_DNA"/>
</dbReference>
<evidence type="ECO:0000256" key="1">
    <source>
        <dbReference type="SAM" id="Phobius"/>
    </source>
</evidence>
<dbReference type="Proteomes" id="UP001519343">
    <property type="component" value="Unassembled WGS sequence"/>
</dbReference>
<organism evidence="2 3">
    <name type="scientific">Ammoniphilus resinae</name>
    <dbReference type="NCBI Taxonomy" id="861532"/>
    <lineage>
        <taxon>Bacteria</taxon>
        <taxon>Bacillati</taxon>
        <taxon>Bacillota</taxon>
        <taxon>Bacilli</taxon>
        <taxon>Bacillales</taxon>
        <taxon>Paenibacillaceae</taxon>
        <taxon>Aneurinibacillus group</taxon>
        <taxon>Ammoniphilus</taxon>
    </lineage>
</organism>
<dbReference type="InterPro" id="IPR007165">
    <property type="entry name" value="Phage_holin_4_2"/>
</dbReference>
<keyword evidence="1" id="KW-0472">Membrane</keyword>
<evidence type="ECO:0000313" key="2">
    <source>
        <dbReference type="EMBL" id="MBP1930344.1"/>
    </source>
</evidence>
<dbReference type="PANTHER" id="PTHR37309">
    <property type="entry name" value="SLR0284 PROTEIN"/>
    <property type="match status" value="1"/>
</dbReference>
<feature type="transmembrane region" description="Helical" evidence="1">
    <location>
        <begin position="86"/>
        <end position="105"/>
    </location>
</feature>
<keyword evidence="1" id="KW-1133">Transmembrane helix</keyword>
<evidence type="ECO:0000313" key="3">
    <source>
        <dbReference type="Proteomes" id="UP001519343"/>
    </source>
</evidence>
<feature type="transmembrane region" description="Helical" evidence="1">
    <location>
        <begin position="60"/>
        <end position="80"/>
    </location>
</feature>
<gene>
    <name evidence="2" type="ORF">J2Z37_000331</name>
</gene>
<name>A0ABS4GJA8_9BACL</name>
<comment type="caution">
    <text evidence="2">The sequence shown here is derived from an EMBL/GenBank/DDBJ whole genome shotgun (WGS) entry which is preliminary data.</text>
</comment>